<organism evidence="5 6">
    <name type="scientific">Candidatus Giovannonibacteria bacterium RIFCSPHIGHO2_02_43_13</name>
    <dbReference type="NCBI Taxonomy" id="1798330"/>
    <lineage>
        <taxon>Bacteria</taxon>
        <taxon>Candidatus Giovannoniibacteriota</taxon>
    </lineage>
</organism>
<keyword evidence="1" id="KW-0808">Transferase</keyword>
<dbReference type="PROSITE" id="PS50280">
    <property type="entry name" value="SET"/>
    <property type="match status" value="1"/>
</dbReference>
<dbReference type="PANTHER" id="PTHR12350">
    <property type="entry name" value="HISTONE-LYSINE N-METHYLTRANSFERASE-RELATED"/>
    <property type="match status" value="1"/>
</dbReference>
<name>A0A1F5WS68_9BACT</name>
<dbReference type="AlphaFoldDB" id="A0A1F5WS68"/>
<comment type="caution">
    <text evidence="5">The sequence shown here is derived from an EMBL/GenBank/DDBJ whole genome shotgun (WGS) entry which is preliminary data.</text>
</comment>
<dbReference type="SMART" id="SM00317">
    <property type="entry name" value="SET"/>
    <property type="match status" value="1"/>
</dbReference>
<dbReference type="InterPro" id="IPR003616">
    <property type="entry name" value="Post-SET_dom"/>
</dbReference>
<evidence type="ECO:0000259" key="3">
    <source>
        <dbReference type="PROSITE" id="PS50280"/>
    </source>
</evidence>
<evidence type="ECO:0008006" key="7">
    <source>
        <dbReference type="Google" id="ProtNLM"/>
    </source>
</evidence>
<proteinExistence type="predicted"/>
<dbReference type="InterPro" id="IPR046341">
    <property type="entry name" value="SET_dom_sf"/>
</dbReference>
<protein>
    <recommendedName>
        <fullName evidence="7">Post-SET domain-containing protein</fullName>
    </recommendedName>
</protein>
<dbReference type="PANTHER" id="PTHR12350:SF19">
    <property type="entry name" value="SET DOMAIN-CONTAINING PROTEIN"/>
    <property type="match status" value="1"/>
</dbReference>
<dbReference type="GO" id="GO:0016740">
    <property type="term" value="F:transferase activity"/>
    <property type="evidence" value="ECO:0007669"/>
    <property type="project" value="UniProtKB-KW"/>
</dbReference>
<dbReference type="PROSITE" id="PS50868">
    <property type="entry name" value="POST_SET"/>
    <property type="match status" value="1"/>
</dbReference>
<evidence type="ECO:0000313" key="6">
    <source>
        <dbReference type="Proteomes" id="UP000178425"/>
    </source>
</evidence>
<keyword evidence="2" id="KW-0949">S-adenosyl-L-methionine</keyword>
<gene>
    <name evidence="5" type="ORF">A2W54_04695</name>
</gene>
<dbReference type="EMBL" id="MFHI01000028">
    <property type="protein sequence ID" value="OGF78464.1"/>
    <property type="molecule type" value="Genomic_DNA"/>
</dbReference>
<accession>A0A1F5WS68</accession>
<evidence type="ECO:0000256" key="1">
    <source>
        <dbReference type="ARBA" id="ARBA00022679"/>
    </source>
</evidence>
<feature type="domain" description="Post-SET" evidence="4">
    <location>
        <begin position="164"/>
        <end position="180"/>
    </location>
</feature>
<dbReference type="InterPro" id="IPR053201">
    <property type="entry name" value="Flavunoidine_N-MTase"/>
</dbReference>
<dbReference type="Gene3D" id="2.170.270.10">
    <property type="entry name" value="SET domain"/>
    <property type="match status" value="1"/>
</dbReference>
<evidence type="ECO:0000313" key="5">
    <source>
        <dbReference type="EMBL" id="OGF78464.1"/>
    </source>
</evidence>
<dbReference type="SUPFAM" id="SSF82199">
    <property type="entry name" value="SET domain"/>
    <property type="match status" value="1"/>
</dbReference>
<reference evidence="5 6" key="1">
    <citation type="journal article" date="2016" name="Nat. Commun.">
        <title>Thousands of microbial genomes shed light on interconnected biogeochemical processes in an aquifer system.</title>
        <authorList>
            <person name="Anantharaman K."/>
            <person name="Brown C.T."/>
            <person name="Hug L.A."/>
            <person name="Sharon I."/>
            <person name="Castelle C.J."/>
            <person name="Probst A.J."/>
            <person name="Thomas B.C."/>
            <person name="Singh A."/>
            <person name="Wilkins M.J."/>
            <person name="Karaoz U."/>
            <person name="Brodie E.L."/>
            <person name="Williams K.H."/>
            <person name="Hubbard S.S."/>
            <person name="Banfield J.F."/>
        </authorList>
    </citation>
    <scope>NUCLEOTIDE SEQUENCE [LARGE SCALE GENOMIC DNA]</scope>
</reference>
<dbReference type="Pfam" id="PF00856">
    <property type="entry name" value="SET"/>
    <property type="match status" value="1"/>
</dbReference>
<dbReference type="Proteomes" id="UP000178425">
    <property type="component" value="Unassembled WGS sequence"/>
</dbReference>
<sequence length="206" mass="23828">MLLAYQPPPTGRQVWMEPYFNFGGRNFFNPFPDGFSKIMLIKDHGRIFDLKVPKTIKFVYVCGKGLSLFANKRFKEGDKIIYLKGKLIDINKVNPSPETIQISDNKFLDSRDYVPEDFISHSCVPNAKFDLVKRQVIAIKNISKNEEITFNYLTTEWDMKKWGTDFKCICGSKNCFGHINGFKYLSRAEKLKLKPLLSPLLLKKIS</sequence>
<dbReference type="InterPro" id="IPR001214">
    <property type="entry name" value="SET_dom"/>
</dbReference>
<evidence type="ECO:0000259" key="4">
    <source>
        <dbReference type="PROSITE" id="PS50868"/>
    </source>
</evidence>
<evidence type="ECO:0000256" key="2">
    <source>
        <dbReference type="ARBA" id="ARBA00022691"/>
    </source>
</evidence>
<feature type="domain" description="SET" evidence="3">
    <location>
        <begin position="54"/>
        <end position="153"/>
    </location>
</feature>